<keyword evidence="1" id="KW-0472">Membrane</keyword>
<reference evidence="3" key="1">
    <citation type="journal article" date="2019" name="Int. J. Syst. Evol. Microbiol.">
        <title>The Global Catalogue of Microorganisms (GCM) 10K type strain sequencing project: providing services to taxonomists for standard genome sequencing and annotation.</title>
        <authorList>
            <consortium name="The Broad Institute Genomics Platform"/>
            <consortium name="The Broad Institute Genome Sequencing Center for Infectious Disease"/>
            <person name="Wu L."/>
            <person name="Ma J."/>
        </authorList>
    </citation>
    <scope>NUCLEOTIDE SEQUENCE [LARGE SCALE GENOMIC DNA]</scope>
    <source>
        <strain evidence="3">CECT 8531</strain>
    </source>
</reference>
<feature type="transmembrane region" description="Helical" evidence="1">
    <location>
        <begin position="311"/>
        <end position="328"/>
    </location>
</feature>
<gene>
    <name evidence="2" type="ORF">ACFOWX_12415</name>
</gene>
<feature type="transmembrane region" description="Helical" evidence="1">
    <location>
        <begin position="363"/>
        <end position="386"/>
    </location>
</feature>
<keyword evidence="3" id="KW-1185">Reference proteome</keyword>
<feature type="transmembrane region" description="Helical" evidence="1">
    <location>
        <begin position="13"/>
        <end position="34"/>
    </location>
</feature>
<protein>
    <submittedName>
        <fullName evidence="2">Diacylglycerol/polyprenol kinase family protein</fullName>
        <ecNumber evidence="2">2.7.1.-</ecNumber>
    </submittedName>
</protein>
<dbReference type="InterPro" id="IPR037997">
    <property type="entry name" value="Dgk1-like"/>
</dbReference>
<evidence type="ECO:0000313" key="2">
    <source>
        <dbReference type="EMBL" id="MFC4293220.1"/>
    </source>
</evidence>
<feature type="transmembrane region" description="Helical" evidence="1">
    <location>
        <begin position="392"/>
        <end position="414"/>
    </location>
</feature>
<keyword evidence="2" id="KW-0418">Kinase</keyword>
<dbReference type="EC" id="2.7.1.-" evidence="2"/>
<sequence>MTDKWLIINPWEIALVPVVIAAILGLMASVRFCAGRFGIAPELQRKIIHVAVGASSLFFPLIFSSPLPVFILIACALAVMFKLRGKKARASGGMGSVLHQVDRPSYGEIYLALSVAFLFFRLDGQAVLYVLPLLVVTLSDTASALIGTAYGRMRFAVPDGTKSIEGVIAFFVVTWICGMILLLLMSDTGRMNVIILSFLIAAFCATLEADSWRGLDNLLVPVGAHLLLERHLYTGPEILLGIAAIFTVAVLIAVNCAKYVGLTKHAVRSYAVMLFLLVTFTNGINAILPAAAILAHIYVRKYNPGRSRTPELDFLAAGTACGLIWLLIGEALGQTTITFFNLSFAGVAMIFVTLAARRDGASWWAHISVLPVAALLFGICAGIAYFTPAHAFWYGGAIPPIAVSIGLCMAAAFIRPRWFTDWRSPKAFGVAFLVPTILLVADGVML</sequence>
<proteinExistence type="predicted"/>
<keyword evidence="1" id="KW-0812">Transmembrane</keyword>
<feature type="transmembrane region" description="Helical" evidence="1">
    <location>
        <begin position="163"/>
        <end position="185"/>
    </location>
</feature>
<dbReference type="GO" id="GO:0016301">
    <property type="term" value="F:kinase activity"/>
    <property type="evidence" value="ECO:0007669"/>
    <property type="project" value="UniProtKB-KW"/>
</dbReference>
<dbReference type="Proteomes" id="UP001595887">
    <property type="component" value="Unassembled WGS sequence"/>
</dbReference>
<evidence type="ECO:0000313" key="3">
    <source>
        <dbReference type="Proteomes" id="UP001595887"/>
    </source>
</evidence>
<dbReference type="EMBL" id="JBHSDH010000013">
    <property type="protein sequence ID" value="MFC4293220.1"/>
    <property type="molecule type" value="Genomic_DNA"/>
</dbReference>
<name>A0ABV8RIZ3_9SPHN</name>
<feature type="transmembrane region" description="Helical" evidence="1">
    <location>
        <begin position="334"/>
        <end position="356"/>
    </location>
</feature>
<dbReference type="PANTHER" id="PTHR31303">
    <property type="entry name" value="CTP-DEPENDENT DIACYLGLYCEROL KINASE 1"/>
    <property type="match status" value="1"/>
</dbReference>
<dbReference type="PANTHER" id="PTHR31303:SF1">
    <property type="entry name" value="CTP-DEPENDENT DIACYLGLYCEROL KINASE 1"/>
    <property type="match status" value="1"/>
</dbReference>
<feature type="transmembrane region" description="Helical" evidence="1">
    <location>
        <begin position="128"/>
        <end position="151"/>
    </location>
</feature>
<feature type="transmembrane region" description="Helical" evidence="1">
    <location>
        <begin position="426"/>
        <end position="445"/>
    </location>
</feature>
<organism evidence="2 3">
    <name type="scientific">Sphingorhabdus arenilitoris</name>
    <dbReference type="NCBI Taxonomy" id="1490041"/>
    <lineage>
        <taxon>Bacteria</taxon>
        <taxon>Pseudomonadati</taxon>
        <taxon>Pseudomonadota</taxon>
        <taxon>Alphaproteobacteria</taxon>
        <taxon>Sphingomonadales</taxon>
        <taxon>Sphingomonadaceae</taxon>
        <taxon>Sphingorhabdus</taxon>
    </lineage>
</organism>
<accession>A0ABV8RIZ3</accession>
<feature type="transmembrane region" description="Helical" evidence="1">
    <location>
        <begin position="272"/>
        <end position="299"/>
    </location>
</feature>
<feature type="transmembrane region" description="Helical" evidence="1">
    <location>
        <begin position="238"/>
        <end position="260"/>
    </location>
</feature>
<evidence type="ECO:0000256" key="1">
    <source>
        <dbReference type="SAM" id="Phobius"/>
    </source>
</evidence>
<keyword evidence="1" id="KW-1133">Transmembrane helix</keyword>
<dbReference type="RefSeq" id="WP_381424566.1">
    <property type="nucleotide sequence ID" value="NZ_JBHSDH010000013.1"/>
</dbReference>
<feature type="transmembrane region" description="Helical" evidence="1">
    <location>
        <begin position="191"/>
        <end position="209"/>
    </location>
</feature>
<keyword evidence="2" id="KW-0808">Transferase</keyword>
<comment type="caution">
    <text evidence="2">The sequence shown here is derived from an EMBL/GenBank/DDBJ whole genome shotgun (WGS) entry which is preliminary data.</text>
</comment>